<dbReference type="AlphaFoldDB" id="A0A9X1YDE6"/>
<evidence type="ECO:0008006" key="3">
    <source>
        <dbReference type="Google" id="ProtNLM"/>
    </source>
</evidence>
<dbReference type="InterPro" id="IPR028994">
    <property type="entry name" value="Integrin_alpha_N"/>
</dbReference>
<organism evidence="1 2">
    <name type="scientific">Roseomonas acroporae</name>
    <dbReference type="NCBI Taxonomy" id="2937791"/>
    <lineage>
        <taxon>Bacteria</taxon>
        <taxon>Pseudomonadati</taxon>
        <taxon>Pseudomonadota</taxon>
        <taxon>Alphaproteobacteria</taxon>
        <taxon>Acetobacterales</taxon>
        <taxon>Roseomonadaceae</taxon>
        <taxon>Roseomonas</taxon>
    </lineage>
</organism>
<gene>
    <name evidence="1" type="ORF">M0638_27490</name>
</gene>
<sequence>MKGTHVSGGGYTAFIYPGWAVEGIGDYNGDGDDDVLWQHDNGGIVVWDMTAAPSQTVNTVCTVVVAALDANWDLL</sequence>
<dbReference type="EMBL" id="JALPRX010000179">
    <property type="protein sequence ID" value="MCK8788103.1"/>
    <property type="molecule type" value="Genomic_DNA"/>
</dbReference>
<accession>A0A9X1YDE6</accession>
<dbReference type="SUPFAM" id="SSF69318">
    <property type="entry name" value="Integrin alpha N-terminal domain"/>
    <property type="match status" value="1"/>
</dbReference>
<evidence type="ECO:0000313" key="1">
    <source>
        <dbReference type="EMBL" id="MCK8788103.1"/>
    </source>
</evidence>
<dbReference type="RefSeq" id="WP_248670145.1">
    <property type="nucleotide sequence ID" value="NZ_JALPRX010000179.1"/>
</dbReference>
<keyword evidence="2" id="KW-1185">Reference proteome</keyword>
<evidence type="ECO:0000313" key="2">
    <source>
        <dbReference type="Proteomes" id="UP001139516"/>
    </source>
</evidence>
<proteinExistence type="predicted"/>
<reference evidence="1" key="1">
    <citation type="submission" date="2022-04" db="EMBL/GenBank/DDBJ databases">
        <title>Roseomonas acroporae sp. nov., isolated from coral Acropora digitifera.</title>
        <authorList>
            <person name="Sun H."/>
        </authorList>
    </citation>
    <scope>NUCLEOTIDE SEQUENCE</scope>
    <source>
        <strain evidence="1">NAR14</strain>
    </source>
</reference>
<dbReference type="Proteomes" id="UP001139516">
    <property type="component" value="Unassembled WGS sequence"/>
</dbReference>
<name>A0A9X1YDE6_9PROT</name>
<comment type="caution">
    <text evidence="1">The sequence shown here is derived from an EMBL/GenBank/DDBJ whole genome shotgun (WGS) entry which is preliminary data.</text>
</comment>
<protein>
    <recommendedName>
        <fullName evidence="3">FG-GAP repeat protein</fullName>
    </recommendedName>
</protein>